<protein>
    <submittedName>
        <fullName evidence="1">Uncharacterized protein</fullName>
    </submittedName>
</protein>
<organism evidence="1 2">
    <name type="scientific">Patella caerulea</name>
    <name type="common">Rayed Mediterranean limpet</name>
    <dbReference type="NCBI Taxonomy" id="87958"/>
    <lineage>
        <taxon>Eukaryota</taxon>
        <taxon>Metazoa</taxon>
        <taxon>Spiralia</taxon>
        <taxon>Lophotrochozoa</taxon>
        <taxon>Mollusca</taxon>
        <taxon>Gastropoda</taxon>
        <taxon>Patellogastropoda</taxon>
        <taxon>Patelloidea</taxon>
        <taxon>Patellidae</taxon>
        <taxon>Patella</taxon>
    </lineage>
</organism>
<accession>A0AAN8PGB6</accession>
<keyword evidence="2" id="KW-1185">Reference proteome</keyword>
<dbReference type="Proteomes" id="UP001347796">
    <property type="component" value="Unassembled WGS sequence"/>
</dbReference>
<evidence type="ECO:0000313" key="1">
    <source>
        <dbReference type="EMBL" id="KAK6169815.1"/>
    </source>
</evidence>
<name>A0AAN8PGB6_PATCE</name>
<sequence length="113" mass="13291">MDGLRKQIAPFVPKIRYATDTSNFDPVDPDKLQNSDSEDLMRRLDSKMENGKHPERAFFEFTFRRFFDDAGHPCPLPDPITPRFMFELLTIFKLLRKYASLFPNSEKIVPESY</sequence>
<dbReference type="AlphaFoldDB" id="A0AAN8PGB6"/>
<gene>
    <name evidence="1" type="ORF">SNE40_020796</name>
</gene>
<reference evidence="1 2" key="1">
    <citation type="submission" date="2024-01" db="EMBL/GenBank/DDBJ databases">
        <title>The genome of the rayed Mediterranean limpet Patella caerulea (Linnaeus, 1758).</title>
        <authorList>
            <person name="Anh-Thu Weber A."/>
            <person name="Halstead-Nussloch G."/>
        </authorList>
    </citation>
    <scope>NUCLEOTIDE SEQUENCE [LARGE SCALE GENOMIC DNA]</scope>
    <source>
        <strain evidence="1">AATW-2023a</strain>
        <tissue evidence="1">Whole specimen</tissue>
    </source>
</reference>
<comment type="caution">
    <text evidence="1">The sequence shown here is derived from an EMBL/GenBank/DDBJ whole genome shotgun (WGS) entry which is preliminary data.</text>
</comment>
<dbReference type="EMBL" id="JAZGQO010000015">
    <property type="protein sequence ID" value="KAK6169815.1"/>
    <property type="molecule type" value="Genomic_DNA"/>
</dbReference>
<evidence type="ECO:0000313" key="2">
    <source>
        <dbReference type="Proteomes" id="UP001347796"/>
    </source>
</evidence>
<proteinExistence type="predicted"/>